<feature type="transmembrane region" description="Helical" evidence="2">
    <location>
        <begin position="23"/>
        <end position="44"/>
    </location>
</feature>
<sequence length="222" mass="23503">MNTPLTPQQARALRRRKQHERQAVVFGLLIALLAATGVVGLAVYTGAFSFPGNGEFVAKETEPATTFAAPQPCVPAGTAPVGRKKIKVTVLNGSDRAGLAAVVSDLLDDEGFTVEGTGNDSRRPSTPVISFGVKGITRAYTLLAYIPEARLVLDARPGASVDLTVTEKFAGFVPSDQVNLDPEIPLESVPDCVELDDVTPQPAPARFDEKNKDKATEESSEG</sequence>
<name>A0A2A9EDC2_9MICO</name>
<keyword evidence="2" id="KW-1133">Transmembrane helix</keyword>
<dbReference type="AlphaFoldDB" id="A0A2A9EDC2"/>
<feature type="region of interest" description="Disordered" evidence="1">
    <location>
        <begin position="194"/>
        <end position="222"/>
    </location>
</feature>
<evidence type="ECO:0000313" key="5">
    <source>
        <dbReference type="Proteomes" id="UP000221394"/>
    </source>
</evidence>
<dbReference type="OrthoDB" id="3267444at2"/>
<evidence type="ECO:0000256" key="2">
    <source>
        <dbReference type="SAM" id="Phobius"/>
    </source>
</evidence>
<dbReference type="Pfam" id="PF13399">
    <property type="entry name" value="LytR_C"/>
    <property type="match status" value="1"/>
</dbReference>
<dbReference type="Proteomes" id="UP000221394">
    <property type="component" value="Unassembled WGS sequence"/>
</dbReference>
<comment type="caution">
    <text evidence="4">The sequence shown here is derived from an EMBL/GenBank/DDBJ whole genome shotgun (WGS) entry which is preliminary data.</text>
</comment>
<proteinExistence type="predicted"/>
<dbReference type="InterPro" id="IPR027381">
    <property type="entry name" value="LytR/CpsA/Psr_C"/>
</dbReference>
<accession>A0A2A9EDC2</accession>
<reference evidence="4 5" key="1">
    <citation type="submission" date="2017-10" db="EMBL/GenBank/DDBJ databases">
        <title>Sequencing the genomes of 1000 actinobacteria strains.</title>
        <authorList>
            <person name="Klenk H.-P."/>
        </authorList>
    </citation>
    <scope>NUCLEOTIDE SEQUENCE [LARGE SCALE GENOMIC DNA]</scope>
    <source>
        <strain evidence="4 5">DSM 21574</strain>
    </source>
</reference>
<keyword evidence="2" id="KW-0472">Membrane</keyword>
<organism evidence="4 5">
    <name type="scientific">Flavimobilis soli</name>
    <dbReference type="NCBI Taxonomy" id="442709"/>
    <lineage>
        <taxon>Bacteria</taxon>
        <taxon>Bacillati</taxon>
        <taxon>Actinomycetota</taxon>
        <taxon>Actinomycetes</taxon>
        <taxon>Micrococcales</taxon>
        <taxon>Jonesiaceae</taxon>
        <taxon>Flavimobilis</taxon>
    </lineage>
</organism>
<evidence type="ECO:0000259" key="3">
    <source>
        <dbReference type="Pfam" id="PF13399"/>
    </source>
</evidence>
<evidence type="ECO:0000256" key="1">
    <source>
        <dbReference type="SAM" id="MobiDB-lite"/>
    </source>
</evidence>
<protein>
    <submittedName>
        <fullName evidence="4">LytR cell envelope-related transcriptional attenuator</fullName>
    </submittedName>
</protein>
<dbReference type="EMBL" id="PDJH01000001">
    <property type="protein sequence ID" value="PFG36636.1"/>
    <property type="molecule type" value="Genomic_DNA"/>
</dbReference>
<feature type="compositionally biased region" description="Basic and acidic residues" evidence="1">
    <location>
        <begin position="206"/>
        <end position="222"/>
    </location>
</feature>
<gene>
    <name evidence="4" type="ORF">ATL41_1368</name>
</gene>
<keyword evidence="5" id="KW-1185">Reference proteome</keyword>
<feature type="domain" description="LytR/CpsA/Psr regulator C-terminal" evidence="3">
    <location>
        <begin position="86"/>
        <end position="169"/>
    </location>
</feature>
<dbReference type="RefSeq" id="WP_098457794.1">
    <property type="nucleotide sequence ID" value="NZ_PDJH01000001.1"/>
</dbReference>
<dbReference type="Gene3D" id="3.30.70.2390">
    <property type="match status" value="1"/>
</dbReference>
<keyword evidence="2" id="KW-0812">Transmembrane</keyword>
<evidence type="ECO:0000313" key="4">
    <source>
        <dbReference type="EMBL" id="PFG36636.1"/>
    </source>
</evidence>